<keyword evidence="2" id="KW-0812">Transmembrane</keyword>
<dbReference type="PANTHER" id="PTHR48007:SF81">
    <property type="entry name" value="PROTEIN KINASE DOMAIN-CONTAINING PROTEIN"/>
    <property type="match status" value="1"/>
</dbReference>
<dbReference type="InterPro" id="IPR036770">
    <property type="entry name" value="Ankyrin_rpt-contain_sf"/>
</dbReference>
<reference evidence="3 4" key="1">
    <citation type="submission" date="2023-09" db="EMBL/GenBank/DDBJ databases">
        <title>Pangenome analysis of Batrachochytrium dendrobatidis and related Chytrids.</title>
        <authorList>
            <person name="Yacoub M.N."/>
            <person name="Stajich J.E."/>
            <person name="James T.Y."/>
        </authorList>
    </citation>
    <scope>NUCLEOTIDE SEQUENCE [LARGE SCALE GENOMIC DNA]</scope>
    <source>
        <strain evidence="3 4">JEL0888</strain>
    </source>
</reference>
<proteinExistence type="predicted"/>
<feature type="compositionally biased region" description="Low complexity" evidence="1">
    <location>
        <begin position="583"/>
        <end position="593"/>
    </location>
</feature>
<dbReference type="Gene3D" id="3.80.10.10">
    <property type="entry name" value="Ribonuclease Inhibitor"/>
    <property type="match status" value="1"/>
</dbReference>
<organism evidence="3 4">
    <name type="scientific">Polyrhizophydium stewartii</name>
    <dbReference type="NCBI Taxonomy" id="2732419"/>
    <lineage>
        <taxon>Eukaryota</taxon>
        <taxon>Fungi</taxon>
        <taxon>Fungi incertae sedis</taxon>
        <taxon>Chytridiomycota</taxon>
        <taxon>Chytridiomycota incertae sedis</taxon>
        <taxon>Chytridiomycetes</taxon>
        <taxon>Rhizophydiales</taxon>
        <taxon>Rhizophydiales incertae sedis</taxon>
        <taxon>Polyrhizophydium</taxon>
    </lineage>
</organism>
<accession>A0ABR4N7X2</accession>
<protein>
    <submittedName>
        <fullName evidence="3">Uncharacterized protein</fullName>
    </submittedName>
</protein>
<feature type="transmembrane region" description="Helical" evidence="2">
    <location>
        <begin position="464"/>
        <end position="484"/>
    </location>
</feature>
<sequence>MVKFLHDHVADASWSIGVGYAAASSGNFELVMWLSQHHPECLDALALYDAVQGNHMQIARWLIDSTLAVGDLRSLQYAALRGSLEMIRYLATSLSDDLEVPYPEEPFVSIDLRLVKWLAECDIIDQHNLASVEFLEDKPDLLEWLVSRFRHNLHDWSLRDAYSERHSNLLKLVYKRALRFEASSAQWAAEHCNVEIMNWVIARDRDVIPMLISATTHRGHWTLVEWWRVRHGIEFGQRELEAAISQGNGKLAVHLLSLDSGQWDLEAALAFSMSSTSAAATAAPSATSSQTATGAPAPSATAEAAPADCALLSSALPSLSLGASCCGVQGIACRGGSVRAVNLTSRGIQGPVLDSLFNLTGIESIDVSQNPLSAQLPSTTPPPSLAVLAVSNCSLLGQLPDWVSADSTKLTNISFNLNPNLGGRLTRTYPSCNGTGTFVACFETPVCRACDLDYIVTGYDFSSVLRYALSGVGLFAIISFLFILNAKYARDRRNAAAAGGRAFGETQTGPSLDDVVVPLPVYSETPYDIALTNMQAGGQQAAPPQQQQQQHQQAEMPHQQQALQPELQHTLSTPPLPQPPAAPASSIATASLSVNASRPPTPTEMPPSYDIALTSPVVATSPGLPLHAGDAARPPAPHSSA</sequence>
<dbReference type="InterPro" id="IPR032675">
    <property type="entry name" value="LRR_dom_sf"/>
</dbReference>
<keyword evidence="2" id="KW-1133">Transmembrane helix</keyword>
<dbReference type="InterPro" id="IPR002110">
    <property type="entry name" value="Ankyrin_rpt"/>
</dbReference>
<evidence type="ECO:0000256" key="2">
    <source>
        <dbReference type="SAM" id="Phobius"/>
    </source>
</evidence>
<dbReference type="SUPFAM" id="SSF52058">
    <property type="entry name" value="L domain-like"/>
    <property type="match status" value="1"/>
</dbReference>
<dbReference type="PANTHER" id="PTHR48007">
    <property type="entry name" value="LEUCINE-RICH REPEAT RECEPTOR-LIKE PROTEIN KINASE PXC1"/>
    <property type="match status" value="1"/>
</dbReference>
<dbReference type="Pfam" id="PF12796">
    <property type="entry name" value="Ank_2"/>
    <property type="match status" value="1"/>
</dbReference>
<evidence type="ECO:0000313" key="4">
    <source>
        <dbReference type="Proteomes" id="UP001527925"/>
    </source>
</evidence>
<comment type="caution">
    <text evidence="3">The sequence shown here is derived from an EMBL/GenBank/DDBJ whole genome shotgun (WGS) entry which is preliminary data.</text>
</comment>
<gene>
    <name evidence="3" type="ORF">HK105_204775</name>
</gene>
<dbReference type="Proteomes" id="UP001527925">
    <property type="component" value="Unassembled WGS sequence"/>
</dbReference>
<feature type="compositionally biased region" description="Low complexity" evidence="1">
    <location>
        <begin position="536"/>
        <end position="562"/>
    </location>
</feature>
<keyword evidence="2" id="KW-0472">Membrane</keyword>
<evidence type="ECO:0000313" key="3">
    <source>
        <dbReference type="EMBL" id="KAL2915590.1"/>
    </source>
</evidence>
<dbReference type="InterPro" id="IPR046959">
    <property type="entry name" value="PRK1-6/SRF4-like"/>
</dbReference>
<dbReference type="Gene3D" id="1.25.40.20">
    <property type="entry name" value="Ankyrin repeat-containing domain"/>
    <property type="match status" value="1"/>
</dbReference>
<dbReference type="SUPFAM" id="SSF140860">
    <property type="entry name" value="Pseudo ankyrin repeat-like"/>
    <property type="match status" value="1"/>
</dbReference>
<feature type="region of interest" description="Disordered" evidence="1">
    <location>
        <begin position="536"/>
        <end position="641"/>
    </location>
</feature>
<evidence type="ECO:0000256" key="1">
    <source>
        <dbReference type="SAM" id="MobiDB-lite"/>
    </source>
</evidence>
<name>A0ABR4N7X2_9FUNG</name>
<keyword evidence="4" id="KW-1185">Reference proteome</keyword>
<dbReference type="EMBL" id="JADGIZ020000022">
    <property type="protein sequence ID" value="KAL2915590.1"/>
    <property type="molecule type" value="Genomic_DNA"/>
</dbReference>